<dbReference type="RefSeq" id="WP_006306397.1">
    <property type="nucleotide sequence ID" value="NZ_GL892076.1"/>
</dbReference>
<evidence type="ECO:0000313" key="3">
    <source>
        <dbReference type="Proteomes" id="UP000004067"/>
    </source>
</evidence>
<dbReference type="InterPro" id="IPR036653">
    <property type="entry name" value="CinA-like_C"/>
</dbReference>
<dbReference type="OrthoDB" id="9801454at2"/>
<dbReference type="HOGENOM" id="CLU_030805_1_2_9"/>
<organism evidence="2 3">
    <name type="scientific">Centipeda periodontii DSM 2778</name>
    <dbReference type="NCBI Taxonomy" id="888060"/>
    <lineage>
        <taxon>Bacteria</taxon>
        <taxon>Bacillati</taxon>
        <taxon>Bacillota</taxon>
        <taxon>Negativicutes</taxon>
        <taxon>Selenomonadales</taxon>
        <taxon>Selenomonadaceae</taxon>
        <taxon>Centipeda</taxon>
    </lineage>
</organism>
<reference evidence="2 3" key="1">
    <citation type="submission" date="2011-04" db="EMBL/GenBank/DDBJ databases">
        <authorList>
            <person name="Muzny D."/>
            <person name="Qin X."/>
            <person name="Deng J."/>
            <person name="Jiang H."/>
            <person name="Liu Y."/>
            <person name="Qu J."/>
            <person name="Song X.-Z."/>
            <person name="Zhang L."/>
            <person name="Thornton R."/>
            <person name="Coyle M."/>
            <person name="Francisco L."/>
            <person name="Jackson L."/>
            <person name="Javaid M."/>
            <person name="Korchina V."/>
            <person name="Kovar C."/>
            <person name="Mata R."/>
            <person name="Mathew T."/>
            <person name="Ngo R."/>
            <person name="Nguyen L."/>
            <person name="Nguyen N."/>
            <person name="Okwuonu G."/>
            <person name="Ongeri F."/>
            <person name="Pham C."/>
            <person name="Simmons D."/>
            <person name="Wilczek-Boney K."/>
            <person name="Hale W."/>
            <person name="Jakkamsetti A."/>
            <person name="Pham P."/>
            <person name="Ruth R."/>
            <person name="San Lucas F."/>
            <person name="Warren J."/>
            <person name="Zhang J."/>
            <person name="Zhao Z."/>
            <person name="Zhou C."/>
            <person name="Zhu D."/>
            <person name="Lee S."/>
            <person name="Bess C."/>
            <person name="Blankenburg K."/>
            <person name="Forbes L."/>
            <person name="Fu Q."/>
            <person name="Gubbala S."/>
            <person name="Hirani K."/>
            <person name="Jayaseelan J.C."/>
            <person name="Lara F."/>
            <person name="Munidasa M."/>
            <person name="Palculict T."/>
            <person name="Patil S."/>
            <person name="Pu L.-L."/>
            <person name="Saada N."/>
            <person name="Tang L."/>
            <person name="Weissenberger G."/>
            <person name="Zhu Y."/>
            <person name="Hemphill L."/>
            <person name="Shang Y."/>
            <person name="Youmans B."/>
            <person name="Ayvaz T."/>
            <person name="Ross M."/>
            <person name="Santibanez J."/>
            <person name="Aqrawi P."/>
            <person name="Gross S."/>
            <person name="Joshi V."/>
            <person name="Fowler G."/>
            <person name="Nazareth L."/>
            <person name="Reid J."/>
            <person name="Worley K."/>
            <person name="Petrosino J."/>
            <person name="Highlander S."/>
            <person name="Gibbs R."/>
        </authorList>
    </citation>
    <scope>NUCLEOTIDE SEQUENCE [LARGE SCALE GENOMIC DNA]</scope>
    <source>
        <strain evidence="2 3">DSM 2778</strain>
    </source>
</reference>
<gene>
    <name evidence="2" type="ORF">HMPREF9081_1428</name>
</gene>
<dbReference type="STRING" id="888060.HMPREF9081_1428"/>
<accession>F5RME2</accession>
<evidence type="ECO:0000259" key="1">
    <source>
        <dbReference type="Pfam" id="PF02464"/>
    </source>
</evidence>
<name>F5RME2_9FIRM</name>
<comment type="caution">
    <text evidence="2">The sequence shown here is derived from an EMBL/GenBank/DDBJ whole genome shotgun (WGS) entry which is preliminary data.</text>
</comment>
<evidence type="ECO:0000313" key="2">
    <source>
        <dbReference type="EMBL" id="EGK59833.1"/>
    </source>
</evidence>
<dbReference type="Proteomes" id="UP000004067">
    <property type="component" value="Unassembled WGS sequence"/>
</dbReference>
<dbReference type="Gene3D" id="3.90.950.20">
    <property type="entry name" value="CinA-like"/>
    <property type="match status" value="1"/>
</dbReference>
<dbReference type="Pfam" id="PF02464">
    <property type="entry name" value="CinA"/>
    <property type="match status" value="1"/>
</dbReference>
<dbReference type="SUPFAM" id="SSF142433">
    <property type="entry name" value="CinA-like"/>
    <property type="match status" value="1"/>
</dbReference>
<keyword evidence="3" id="KW-1185">Reference proteome</keyword>
<dbReference type="NCBIfam" id="TIGR00199">
    <property type="entry name" value="PncC_domain"/>
    <property type="match status" value="1"/>
</dbReference>
<dbReference type="AlphaFoldDB" id="F5RME2"/>
<sequence>MAFADETLSERTGRELHEAGLTIACAESCTGGLLTSTLTDMSGSSSYVMGSIVSYANHVKARILHVSEETLTVYGAVSEETAREMAENVRQLIQTDIGVGITGIAGPGGGSAEKPVGLVYIAVADHTHTVVRKNNFSGTRIENKQAAVEKALAMICNVIRRTT</sequence>
<protein>
    <recommendedName>
        <fullName evidence="1">CinA C-terminal domain-containing protein</fullName>
    </recommendedName>
</protein>
<dbReference type="EMBL" id="AFHQ01000033">
    <property type="protein sequence ID" value="EGK59833.1"/>
    <property type="molecule type" value="Genomic_DNA"/>
</dbReference>
<proteinExistence type="predicted"/>
<dbReference type="eggNOG" id="COG1546">
    <property type="taxonomic scope" value="Bacteria"/>
</dbReference>
<dbReference type="InterPro" id="IPR008136">
    <property type="entry name" value="CinA_C"/>
</dbReference>
<feature type="domain" description="CinA C-terminal" evidence="1">
    <location>
        <begin position="6"/>
        <end position="157"/>
    </location>
</feature>